<dbReference type="OMA" id="PLEWHMI"/>
<keyword evidence="1 2" id="KW-0663">Pyridoxal phosphate</keyword>
<dbReference type="CDD" id="cd06822">
    <property type="entry name" value="PLPDE_III_YBL036c_euk"/>
    <property type="match status" value="1"/>
</dbReference>
<protein>
    <recommendedName>
        <fullName evidence="2">Pyridoxal phosphate homeostasis protein</fullName>
        <shortName evidence="2">PLP homeostasis protein</shortName>
    </recommendedName>
</protein>
<keyword evidence="7" id="KW-1185">Reference proteome</keyword>
<comment type="similarity">
    <text evidence="2 4">Belongs to the pyridoxal phosphate-binding protein YggS/PROSC family.</text>
</comment>
<comment type="cofactor">
    <cofactor evidence="3">
        <name>pyridoxal 5'-phosphate</name>
        <dbReference type="ChEBI" id="CHEBI:597326"/>
    </cofactor>
</comment>
<dbReference type="Gene3D" id="3.20.20.10">
    <property type="entry name" value="Alanine racemase"/>
    <property type="match status" value="1"/>
</dbReference>
<dbReference type="EMBL" id="JAGTXO010000037">
    <property type="protein sequence ID" value="KAG8459835.1"/>
    <property type="molecule type" value="Genomic_DNA"/>
</dbReference>
<feature type="modified residue" description="N6-(pyridoxal phosphate)lysine" evidence="2 3">
    <location>
        <position position="70"/>
    </location>
</feature>
<dbReference type="InterPro" id="IPR011078">
    <property type="entry name" value="PyrdxlP_homeostasis"/>
</dbReference>
<dbReference type="GO" id="GO:0030170">
    <property type="term" value="F:pyridoxal phosphate binding"/>
    <property type="evidence" value="ECO:0007669"/>
    <property type="project" value="UniProtKB-UniRule"/>
</dbReference>
<name>A0A8J5XJM1_DIALT</name>
<evidence type="ECO:0000259" key="5">
    <source>
        <dbReference type="Pfam" id="PF01168"/>
    </source>
</evidence>
<dbReference type="FunFam" id="3.20.20.10:FF:000018">
    <property type="entry name" value="Pyridoxal phosphate homeostasis protein"/>
    <property type="match status" value="1"/>
</dbReference>
<dbReference type="PIRSF" id="PIRSF004848">
    <property type="entry name" value="YBL036c_PLPDEIII"/>
    <property type="match status" value="1"/>
</dbReference>
<accession>A0A8J5XJM1</accession>
<proteinExistence type="inferred from homology"/>
<feature type="domain" description="Alanine racemase N-terminal" evidence="5">
    <location>
        <begin position="45"/>
        <end position="271"/>
    </location>
</feature>
<comment type="function">
    <text evidence="2">Pyridoxal 5'-phosphate (PLP)-binding protein, which may be involved in intracellular homeostatic regulation of pyridoxal 5'-phosphate (PLP), the active form of vitamin B6.</text>
</comment>
<dbReference type="InterPro" id="IPR001608">
    <property type="entry name" value="Ala_racemase_N"/>
</dbReference>
<organism evidence="6 7">
    <name type="scientific">Diacronema lutheri</name>
    <name type="common">Unicellular marine alga</name>
    <name type="synonym">Monochrysis lutheri</name>
    <dbReference type="NCBI Taxonomy" id="2081491"/>
    <lineage>
        <taxon>Eukaryota</taxon>
        <taxon>Haptista</taxon>
        <taxon>Haptophyta</taxon>
        <taxon>Pavlovophyceae</taxon>
        <taxon>Pavlovales</taxon>
        <taxon>Pavlovaceae</taxon>
        <taxon>Diacronema</taxon>
    </lineage>
</organism>
<dbReference type="PANTHER" id="PTHR10146">
    <property type="entry name" value="PROLINE SYNTHETASE CO-TRANSCRIBED BACTERIAL HOMOLOG PROTEIN"/>
    <property type="match status" value="1"/>
</dbReference>
<dbReference type="AlphaFoldDB" id="A0A8J5XJM1"/>
<dbReference type="InterPro" id="IPR029066">
    <property type="entry name" value="PLP-binding_barrel"/>
</dbReference>
<dbReference type="Pfam" id="PF01168">
    <property type="entry name" value="Ala_racemase_N"/>
    <property type="match status" value="1"/>
</dbReference>
<dbReference type="HAMAP" id="MF_02087">
    <property type="entry name" value="PLP_homeostasis"/>
    <property type="match status" value="1"/>
</dbReference>
<dbReference type="NCBIfam" id="TIGR00044">
    <property type="entry name" value="YggS family pyridoxal phosphate-dependent enzyme"/>
    <property type="match status" value="1"/>
</dbReference>
<evidence type="ECO:0000256" key="3">
    <source>
        <dbReference type="PIRSR" id="PIRSR004848-1"/>
    </source>
</evidence>
<comment type="caution">
    <text evidence="6">The sequence shown here is derived from an EMBL/GenBank/DDBJ whole genome shotgun (WGS) entry which is preliminary data.</text>
</comment>
<evidence type="ECO:0000313" key="7">
    <source>
        <dbReference type="Proteomes" id="UP000751190"/>
    </source>
</evidence>
<sequence>MAGVALTSLAGSGAAACVSGSDRVLRRAFTTMSSAPIGVGDAIGATRARIEQLAGELGLARAPRLVAVSKTKPLPLLLEAYEAGQRDFGENYAQELIDKAPQLPADIRWRFIGALQSNKARPLVHGVPGLTCVETVDRLKVANALDAAVASSARCASTLGIMLQVNTSGEQSKSGCEPTDARALAAEIAARCAHLTIAGLMTIGAPRPALEPGTDDPDFACLTRCRADVADALGVPAESLELSMGMSGDWERAIRQGSTSVRVGSAIFGARA</sequence>
<dbReference type="OrthoDB" id="10264196at2759"/>
<gene>
    <name evidence="6" type="ORF">KFE25_014398</name>
</gene>
<dbReference type="PANTHER" id="PTHR10146:SF14">
    <property type="entry name" value="PYRIDOXAL PHOSPHATE HOMEOSTASIS PROTEIN"/>
    <property type="match status" value="1"/>
</dbReference>
<evidence type="ECO:0000256" key="2">
    <source>
        <dbReference type="HAMAP-Rule" id="MF_03225"/>
    </source>
</evidence>
<dbReference type="Proteomes" id="UP000751190">
    <property type="component" value="Unassembled WGS sequence"/>
</dbReference>
<evidence type="ECO:0000256" key="4">
    <source>
        <dbReference type="RuleBase" id="RU004514"/>
    </source>
</evidence>
<dbReference type="SUPFAM" id="SSF51419">
    <property type="entry name" value="PLP-binding barrel"/>
    <property type="match status" value="1"/>
</dbReference>
<reference evidence="6" key="1">
    <citation type="submission" date="2021-05" db="EMBL/GenBank/DDBJ databases">
        <title>The genome of the haptophyte Pavlova lutheri (Diacronema luteri, Pavlovales) - a model for lipid biosynthesis in eukaryotic algae.</title>
        <authorList>
            <person name="Hulatt C.J."/>
            <person name="Posewitz M.C."/>
        </authorList>
    </citation>
    <scope>NUCLEOTIDE SEQUENCE</scope>
    <source>
        <strain evidence="6">NIVA-4/92</strain>
    </source>
</reference>
<evidence type="ECO:0000313" key="6">
    <source>
        <dbReference type="EMBL" id="KAG8459835.1"/>
    </source>
</evidence>
<evidence type="ECO:0000256" key="1">
    <source>
        <dbReference type="ARBA" id="ARBA00022898"/>
    </source>
</evidence>